<accession>A0A8K0STB0</accession>
<dbReference type="CDD" id="cd02440">
    <property type="entry name" value="AdoMet_MTases"/>
    <property type="match status" value="1"/>
</dbReference>
<proteinExistence type="inferred from homology"/>
<dbReference type="SUPFAM" id="SSF53335">
    <property type="entry name" value="S-adenosyl-L-methionine-dependent methyltransferases"/>
    <property type="match status" value="1"/>
</dbReference>
<organism evidence="2 3">
    <name type="scientific">Stachybotrys elegans</name>
    <dbReference type="NCBI Taxonomy" id="80388"/>
    <lineage>
        <taxon>Eukaryota</taxon>
        <taxon>Fungi</taxon>
        <taxon>Dikarya</taxon>
        <taxon>Ascomycota</taxon>
        <taxon>Pezizomycotina</taxon>
        <taxon>Sordariomycetes</taxon>
        <taxon>Hypocreomycetidae</taxon>
        <taxon>Hypocreales</taxon>
        <taxon>Stachybotryaceae</taxon>
        <taxon>Stachybotrys</taxon>
    </lineage>
</organism>
<dbReference type="PANTHER" id="PTHR43591:SF10">
    <property type="entry name" value="ABC TRANSMEMBRANE TYPE-1 DOMAIN-CONTAINING PROTEIN-RELATED"/>
    <property type="match status" value="1"/>
</dbReference>
<comment type="caution">
    <text evidence="2">The sequence shown here is derived from an EMBL/GenBank/DDBJ whole genome shotgun (WGS) entry which is preliminary data.</text>
</comment>
<dbReference type="GO" id="GO:0008168">
    <property type="term" value="F:methyltransferase activity"/>
    <property type="evidence" value="ECO:0007669"/>
    <property type="project" value="UniProtKB-KW"/>
</dbReference>
<dbReference type="EMBL" id="JAGPNK010000009">
    <property type="protein sequence ID" value="KAH7313587.1"/>
    <property type="molecule type" value="Genomic_DNA"/>
</dbReference>
<keyword evidence="2" id="KW-0489">Methyltransferase</keyword>
<dbReference type="OrthoDB" id="2013972at2759"/>
<dbReference type="InterPro" id="IPR029063">
    <property type="entry name" value="SAM-dependent_MTases_sf"/>
</dbReference>
<sequence length="239" mass="27707">MVCLANDDKLSLAPLENPQKVLDIGTGTGIWAINFAKDFRSCELSWVPPNCHFELDNCELEWTFGNESLGYVHIRGMVDCIQDWRALYREACRCLKPSGRLEHTELFPDDRTWHTLGQVFREASENMGRTFEATLIWEQWIREAGFSGIVYKEMVKLSINDWANERKWKEVGLFNRASLEQGLEGFASYIFTALLGWQKQEVDVLLAKVRLAIKDRLLQAYCPQKIIYVQKPLRRTKAL</sequence>
<keyword evidence="2" id="KW-0808">Transferase</keyword>
<gene>
    <name evidence="2" type="ORF">B0I35DRAFT_452031</name>
</gene>
<comment type="similarity">
    <text evidence="1">Belongs to the methyltransferase superfamily. LaeA methyltransferase family.</text>
</comment>
<dbReference type="Pfam" id="PF13489">
    <property type="entry name" value="Methyltransf_23"/>
    <property type="match status" value="1"/>
</dbReference>
<protein>
    <submittedName>
        <fullName evidence="2">S-adenosyl-L-methionine-dependent methyltransferase</fullName>
    </submittedName>
</protein>
<dbReference type="GO" id="GO:0032259">
    <property type="term" value="P:methylation"/>
    <property type="evidence" value="ECO:0007669"/>
    <property type="project" value="UniProtKB-KW"/>
</dbReference>
<dbReference type="Proteomes" id="UP000813444">
    <property type="component" value="Unassembled WGS sequence"/>
</dbReference>
<evidence type="ECO:0000313" key="3">
    <source>
        <dbReference type="Proteomes" id="UP000813444"/>
    </source>
</evidence>
<evidence type="ECO:0000313" key="2">
    <source>
        <dbReference type="EMBL" id="KAH7313587.1"/>
    </source>
</evidence>
<evidence type="ECO:0000256" key="1">
    <source>
        <dbReference type="ARBA" id="ARBA00038158"/>
    </source>
</evidence>
<dbReference type="Gene3D" id="3.40.50.150">
    <property type="entry name" value="Vaccinia Virus protein VP39"/>
    <property type="match status" value="1"/>
</dbReference>
<dbReference type="PANTHER" id="PTHR43591">
    <property type="entry name" value="METHYLTRANSFERASE"/>
    <property type="match status" value="1"/>
</dbReference>
<reference evidence="2" key="1">
    <citation type="journal article" date="2021" name="Nat. Commun.">
        <title>Genetic determinants of endophytism in the Arabidopsis root mycobiome.</title>
        <authorList>
            <person name="Mesny F."/>
            <person name="Miyauchi S."/>
            <person name="Thiergart T."/>
            <person name="Pickel B."/>
            <person name="Atanasova L."/>
            <person name="Karlsson M."/>
            <person name="Huettel B."/>
            <person name="Barry K.W."/>
            <person name="Haridas S."/>
            <person name="Chen C."/>
            <person name="Bauer D."/>
            <person name="Andreopoulos W."/>
            <person name="Pangilinan J."/>
            <person name="LaButti K."/>
            <person name="Riley R."/>
            <person name="Lipzen A."/>
            <person name="Clum A."/>
            <person name="Drula E."/>
            <person name="Henrissat B."/>
            <person name="Kohler A."/>
            <person name="Grigoriev I.V."/>
            <person name="Martin F.M."/>
            <person name="Hacquard S."/>
        </authorList>
    </citation>
    <scope>NUCLEOTIDE SEQUENCE</scope>
    <source>
        <strain evidence="2">MPI-CAGE-CH-0235</strain>
    </source>
</reference>
<keyword evidence="3" id="KW-1185">Reference proteome</keyword>
<dbReference type="AlphaFoldDB" id="A0A8K0STB0"/>
<name>A0A8K0STB0_9HYPO</name>